<gene>
    <name evidence="6" type="ORF">O9G_005548</name>
</gene>
<evidence type="ECO:0000259" key="5">
    <source>
        <dbReference type="PROSITE" id="PS50172"/>
    </source>
</evidence>
<dbReference type="PANTHER" id="PTHR23196:SF1">
    <property type="entry name" value="PAX-INTERACTING PROTEIN 1"/>
    <property type="match status" value="1"/>
</dbReference>
<sequence length="310" mass="34766">MMTKHKSISLQDAGSDGDQIGDDVTEPLIADIEKHDMMDLVSAIETQNETEKPLSKGAEEIHGKETNETTKEPTYVNQDQKEDIKSEINKTPRKRKKTSDDATEKPIKEKKAKTSKKSKSLEQDLPTNDLIFKVLFTGVVDNKRENMIRSLGGSVVDSVDECDILCTDKIRRTVKFLCCLASGKPIVSLNWVNESKKAGKFIGNPSSFYIKDPVNEKKFDFKLSESIEQANQTKIFNGMKFYVTKETKAPQNDLKSIILSGGGEVLDNFEENCIVVGQSDQHPCHSEEMIFSGTWLLLIIFSGIKTKCKF</sequence>
<feature type="compositionally biased region" description="Basic and acidic residues" evidence="4">
    <location>
        <begin position="98"/>
        <end position="109"/>
    </location>
</feature>
<comment type="subcellular location">
    <subcellularLocation>
        <location evidence="1">Nucleus</location>
    </subcellularLocation>
</comment>
<dbReference type="PROSITE" id="PS50172">
    <property type="entry name" value="BRCT"/>
    <property type="match status" value="2"/>
</dbReference>
<keyword evidence="7" id="KW-1185">Reference proteome</keyword>
<feature type="compositionally biased region" description="Basic and acidic residues" evidence="4">
    <location>
        <begin position="49"/>
        <end position="71"/>
    </location>
</feature>
<dbReference type="SMART" id="SM00292">
    <property type="entry name" value="BRCT"/>
    <property type="match status" value="2"/>
</dbReference>
<dbReference type="STRING" id="988480.A0A075AQ47"/>
<organism evidence="6 7">
    <name type="scientific">Rozella allomycis (strain CSF55)</name>
    <dbReference type="NCBI Taxonomy" id="988480"/>
    <lineage>
        <taxon>Eukaryota</taxon>
        <taxon>Fungi</taxon>
        <taxon>Fungi incertae sedis</taxon>
        <taxon>Cryptomycota</taxon>
        <taxon>Cryptomycota incertae sedis</taxon>
        <taxon>Rozella</taxon>
    </lineage>
</organism>
<feature type="region of interest" description="Disordered" evidence="4">
    <location>
        <begin position="42"/>
        <end position="121"/>
    </location>
</feature>
<dbReference type="SUPFAM" id="SSF52113">
    <property type="entry name" value="BRCT domain"/>
    <property type="match status" value="2"/>
</dbReference>
<dbReference type="OrthoDB" id="342264at2759"/>
<evidence type="ECO:0000256" key="4">
    <source>
        <dbReference type="SAM" id="MobiDB-lite"/>
    </source>
</evidence>
<dbReference type="GO" id="GO:0005634">
    <property type="term" value="C:nucleus"/>
    <property type="evidence" value="ECO:0007669"/>
    <property type="project" value="UniProtKB-SubCell"/>
</dbReference>
<reference evidence="6 7" key="1">
    <citation type="journal article" date="2013" name="Curr. Biol.">
        <title>Shared signatures of parasitism and phylogenomics unite Cryptomycota and microsporidia.</title>
        <authorList>
            <person name="James T.Y."/>
            <person name="Pelin A."/>
            <person name="Bonen L."/>
            <person name="Ahrendt S."/>
            <person name="Sain D."/>
            <person name="Corradi N."/>
            <person name="Stajich J.E."/>
        </authorList>
    </citation>
    <scope>NUCLEOTIDE SEQUENCE [LARGE SCALE GENOMIC DNA]</scope>
    <source>
        <strain evidence="6 7">CSF55</strain>
    </source>
</reference>
<feature type="domain" description="BRCT" evidence="5">
    <location>
        <begin position="231"/>
        <end position="297"/>
    </location>
</feature>
<evidence type="ECO:0000313" key="6">
    <source>
        <dbReference type="EMBL" id="EPZ30855.1"/>
    </source>
</evidence>
<evidence type="ECO:0000256" key="2">
    <source>
        <dbReference type="ARBA" id="ARBA00022763"/>
    </source>
</evidence>
<dbReference type="GO" id="GO:0006974">
    <property type="term" value="P:DNA damage response"/>
    <property type="evidence" value="ECO:0007669"/>
    <property type="project" value="UniProtKB-KW"/>
</dbReference>
<dbReference type="Gene3D" id="3.40.50.10190">
    <property type="entry name" value="BRCT domain"/>
    <property type="match status" value="2"/>
</dbReference>
<dbReference type="CDD" id="cd18432">
    <property type="entry name" value="BRCT_PAXIP1_rpt6_like"/>
    <property type="match status" value="1"/>
</dbReference>
<accession>A0A075AQ47</accession>
<dbReference type="PANTHER" id="PTHR23196">
    <property type="entry name" value="PAX TRANSCRIPTION ACTIVATION DOMAIN INTERACTING PROTEIN"/>
    <property type="match status" value="1"/>
</dbReference>
<keyword evidence="3" id="KW-0539">Nucleus</keyword>
<dbReference type="Pfam" id="PF16770">
    <property type="entry name" value="RTT107_BRCT_5"/>
    <property type="match status" value="1"/>
</dbReference>
<dbReference type="Proteomes" id="UP000030755">
    <property type="component" value="Unassembled WGS sequence"/>
</dbReference>
<proteinExistence type="predicted"/>
<feature type="region of interest" description="Disordered" evidence="4">
    <location>
        <begin position="1"/>
        <end position="30"/>
    </location>
</feature>
<evidence type="ECO:0000256" key="1">
    <source>
        <dbReference type="ARBA" id="ARBA00004123"/>
    </source>
</evidence>
<evidence type="ECO:0000256" key="3">
    <source>
        <dbReference type="ARBA" id="ARBA00023242"/>
    </source>
</evidence>
<name>A0A075AQ47_ROZAC</name>
<dbReference type="AlphaFoldDB" id="A0A075AQ47"/>
<protein>
    <submittedName>
        <fullName evidence="6">BRCT domain-containing protein</fullName>
    </submittedName>
</protein>
<keyword evidence="2" id="KW-0227">DNA damage</keyword>
<feature type="compositionally biased region" description="Basic and acidic residues" evidence="4">
    <location>
        <begin position="79"/>
        <end position="90"/>
    </location>
</feature>
<dbReference type="InterPro" id="IPR036420">
    <property type="entry name" value="BRCT_dom_sf"/>
</dbReference>
<feature type="domain" description="BRCT" evidence="5">
    <location>
        <begin position="131"/>
        <end position="209"/>
    </location>
</feature>
<dbReference type="InterPro" id="IPR051579">
    <property type="entry name" value="DDR_Transcriptional_Reg"/>
</dbReference>
<dbReference type="HOGENOM" id="CLU_897587_0_0_1"/>
<dbReference type="Pfam" id="PF16589">
    <property type="entry name" value="BRCT_2"/>
    <property type="match status" value="1"/>
</dbReference>
<dbReference type="InterPro" id="IPR001357">
    <property type="entry name" value="BRCT_dom"/>
</dbReference>
<evidence type="ECO:0000313" key="7">
    <source>
        <dbReference type="Proteomes" id="UP000030755"/>
    </source>
</evidence>
<dbReference type="EMBL" id="KE561369">
    <property type="protein sequence ID" value="EPZ30855.1"/>
    <property type="molecule type" value="Genomic_DNA"/>
</dbReference>
<dbReference type="CDD" id="cd17744">
    <property type="entry name" value="BRCT_MDC1_rpt1"/>
    <property type="match status" value="1"/>
</dbReference>